<gene>
    <name evidence="1" type="ORF">TNCV_2482701</name>
</gene>
<organism evidence="1 2">
    <name type="scientific">Trichonephila clavipes</name>
    <name type="common">Golden silk orbweaver</name>
    <name type="synonym">Nephila clavipes</name>
    <dbReference type="NCBI Taxonomy" id="2585209"/>
    <lineage>
        <taxon>Eukaryota</taxon>
        <taxon>Metazoa</taxon>
        <taxon>Ecdysozoa</taxon>
        <taxon>Arthropoda</taxon>
        <taxon>Chelicerata</taxon>
        <taxon>Arachnida</taxon>
        <taxon>Araneae</taxon>
        <taxon>Araneomorphae</taxon>
        <taxon>Entelegynae</taxon>
        <taxon>Araneoidea</taxon>
        <taxon>Nephilidae</taxon>
        <taxon>Trichonephila</taxon>
    </lineage>
</organism>
<accession>A0A8X6VZ67</accession>
<keyword evidence="2" id="KW-1185">Reference proteome</keyword>
<reference evidence="1" key="1">
    <citation type="submission" date="2020-08" db="EMBL/GenBank/DDBJ databases">
        <title>Multicomponent nature underlies the extraordinary mechanical properties of spider dragline silk.</title>
        <authorList>
            <person name="Kono N."/>
            <person name="Nakamura H."/>
            <person name="Mori M."/>
            <person name="Yoshida Y."/>
            <person name="Ohtoshi R."/>
            <person name="Malay A.D."/>
            <person name="Moran D.A.P."/>
            <person name="Tomita M."/>
            <person name="Numata K."/>
            <person name="Arakawa K."/>
        </authorList>
    </citation>
    <scope>NUCLEOTIDE SEQUENCE</scope>
</reference>
<proteinExistence type="predicted"/>
<protein>
    <submittedName>
        <fullName evidence="1">Uncharacterized protein</fullName>
    </submittedName>
</protein>
<dbReference type="Proteomes" id="UP000887159">
    <property type="component" value="Unassembled WGS sequence"/>
</dbReference>
<dbReference type="AlphaFoldDB" id="A0A8X6VZ67"/>
<name>A0A8X6VZ67_TRICX</name>
<sequence>MVFYVKHHGAIGNGLVILNLGRPDLKLTQSVLSHHSNPRTLSRDRFNVHPPFYMKPSNVLRFHSTGPGFKSRAAQDRLRLSPLQWID</sequence>
<dbReference type="EMBL" id="BMAU01021371">
    <property type="protein sequence ID" value="GFY25149.1"/>
    <property type="molecule type" value="Genomic_DNA"/>
</dbReference>
<evidence type="ECO:0000313" key="2">
    <source>
        <dbReference type="Proteomes" id="UP000887159"/>
    </source>
</evidence>
<evidence type="ECO:0000313" key="1">
    <source>
        <dbReference type="EMBL" id="GFY25149.1"/>
    </source>
</evidence>
<comment type="caution">
    <text evidence="1">The sequence shown here is derived from an EMBL/GenBank/DDBJ whole genome shotgun (WGS) entry which is preliminary data.</text>
</comment>